<evidence type="ECO:0000313" key="6">
    <source>
        <dbReference type="EMBL" id="SOH93013.1"/>
    </source>
</evidence>
<dbReference type="InterPro" id="IPR041382">
    <property type="entry name" value="SH3_16"/>
</dbReference>
<evidence type="ECO:0000256" key="4">
    <source>
        <dbReference type="ARBA" id="ARBA00022807"/>
    </source>
</evidence>
<dbReference type="PANTHER" id="PTHR47359:SF3">
    <property type="entry name" value="NLP_P60 DOMAIN-CONTAINING PROTEIN-RELATED"/>
    <property type="match status" value="1"/>
</dbReference>
<gene>
    <name evidence="6" type="ORF">SAMN06273572_101867</name>
</gene>
<keyword evidence="4" id="KW-0788">Thiol protease</keyword>
<evidence type="ECO:0000256" key="1">
    <source>
        <dbReference type="ARBA" id="ARBA00007074"/>
    </source>
</evidence>
<sequence length="281" mass="30207">MSFDPRLTPARPDIAAAHLQGQVEAAKFVTGQDRMVATSTAPMTAQADPEAGLTSQLLSGEIFTVYDVDDDTGLAWGQAQQDGYVGWVPNFMLEPVQAPTHHVTALMTHCYPEPDLKTRPFDMLPMLAAVTVVGQEGKWLELSTGGWVPGRHLSEALPGGDWVAIAELFINTPYLWGGRTPSGIDCSGLIQIALQAIGQECLRDSDMQQGALGQQIDPTAGLQRGDLAFWKGHVGVLVDDKTLLHANAFAMATVLEPFDLACDRIKAQGDGALTSMRRIAL</sequence>
<keyword evidence="2" id="KW-0645">Protease</keyword>
<proteinExistence type="inferred from homology"/>
<comment type="similarity">
    <text evidence="1">Belongs to the peptidase C40 family.</text>
</comment>
<dbReference type="Pfam" id="PF00877">
    <property type="entry name" value="NLPC_P60"/>
    <property type="match status" value="1"/>
</dbReference>
<evidence type="ECO:0000256" key="3">
    <source>
        <dbReference type="ARBA" id="ARBA00022801"/>
    </source>
</evidence>
<dbReference type="Gene3D" id="2.30.30.40">
    <property type="entry name" value="SH3 Domains"/>
    <property type="match status" value="1"/>
</dbReference>
<dbReference type="PANTHER" id="PTHR47359">
    <property type="entry name" value="PEPTIDOGLYCAN DL-ENDOPEPTIDASE CWLO"/>
    <property type="match status" value="1"/>
</dbReference>
<reference evidence="7" key="1">
    <citation type="submission" date="2017-09" db="EMBL/GenBank/DDBJ databases">
        <authorList>
            <person name="Varghese N."/>
            <person name="Submissions S."/>
        </authorList>
    </citation>
    <scope>NUCLEOTIDE SEQUENCE [LARGE SCALE GENOMIC DNA]</scope>
    <source>
        <strain evidence="7">C7</strain>
    </source>
</reference>
<dbReference type="GO" id="GO:0008234">
    <property type="term" value="F:cysteine-type peptidase activity"/>
    <property type="evidence" value="ECO:0007669"/>
    <property type="project" value="UniProtKB-KW"/>
</dbReference>
<organism evidence="6 7">
    <name type="scientific">Pontivivens marinum</name>
    <dbReference type="NCBI Taxonomy" id="1690039"/>
    <lineage>
        <taxon>Bacteria</taxon>
        <taxon>Pseudomonadati</taxon>
        <taxon>Pseudomonadota</taxon>
        <taxon>Alphaproteobacteria</taxon>
        <taxon>Rhodobacterales</taxon>
        <taxon>Paracoccaceae</taxon>
        <taxon>Pontivivens</taxon>
    </lineage>
</organism>
<dbReference type="GO" id="GO:0006508">
    <property type="term" value="P:proteolysis"/>
    <property type="evidence" value="ECO:0007669"/>
    <property type="project" value="UniProtKB-KW"/>
</dbReference>
<dbReference type="SUPFAM" id="SSF54001">
    <property type="entry name" value="Cysteine proteinases"/>
    <property type="match status" value="1"/>
</dbReference>
<dbReference type="Pfam" id="PF18348">
    <property type="entry name" value="SH3_16"/>
    <property type="match status" value="1"/>
</dbReference>
<dbReference type="OrthoDB" id="9813368at2"/>
<keyword evidence="3" id="KW-0378">Hydrolase</keyword>
<dbReference type="Proteomes" id="UP000220034">
    <property type="component" value="Unassembled WGS sequence"/>
</dbReference>
<dbReference type="InterPro" id="IPR036028">
    <property type="entry name" value="SH3-like_dom_sf"/>
</dbReference>
<keyword evidence="7" id="KW-1185">Reference proteome</keyword>
<dbReference type="RefSeq" id="WP_097928553.1">
    <property type="nucleotide sequence ID" value="NZ_OCTN01000001.1"/>
</dbReference>
<evidence type="ECO:0000259" key="5">
    <source>
        <dbReference type="PROSITE" id="PS51935"/>
    </source>
</evidence>
<name>A0A2C9CP42_9RHOB</name>
<feature type="domain" description="NlpC/P60" evidence="5">
    <location>
        <begin position="156"/>
        <end position="280"/>
    </location>
</feature>
<dbReference type="InterPro" id="IPR038765">
    <property type="entry name" value="Papain-like_cys_pep_sf"/>
</dbReference>
<evidence type="ECO:0000256" key="2">
    <source>
        <dbReference type="ARBA" id="ARBA00022670"/>
    </source>
</evidence>
<dbReference type="InterPro" id="IPR051794">
    <property type="entry name" value="PG_Endopeptidase_C40"/>
</dbReference>
<dbReference type="PROSITE" id="PS51935">
    <property type="entry name" value="NLPC_P60"/>
    <property type="match status" value="1"/>
</dbReference>
<dbReference type="EMBL" id="OCTN01000001">
    <property type="protein sequence ID" value="SOH93013.1"/>
    <property type="molecule type" value="Genomic_DNA"/>
</dbReference>
<dbReference type="AlphaFoldDB" id="A0A2C9CP42"/>
<accession>A0A2C9CP42</accession>
<dbReference type="SUPFAM" id="SSF50044">
    <property type="entry name" value="SH3-domain"/>
    <property type="match status" value="1"/>
</dbReference>
<evidence type="ECO:0000313" key="7">
    <source>
        <dbReference type="Proteomes" id="UP000220034"/>
    </source>
</evidence>
<dbReference type="InterPro" id="IPR000064">
    <property type="entry name" value="NLP_P60_dom"/>
</dbReference>
<protein>
    <submittedName>
        <fullName evidence="6">NlpC/P60 family protein</fullName>
    </submittedName>
</protein>
<dbReference type="Gene3D" id="3.90.1720.10">
    <property type="entry name" value="endopeptidase domain like (from Nostoc punctiforme)"/>
    <property type="match status" value="1"/>
</dbReference>